<feature type="non-terminal residue" evidence="1">
    <location>
        <position position="1"/>
    </location>
</feature>
<reference evidence="1" key="1">
    <citation type="submission" date="2021-06" db="EMBL/GenBank/DDBJ databases">
        <authorList>
            <person name="Kallberg Y."/>
            <person name="Tangrot J."/>
            <person name="Rosling A."/>
        </authorList>
    </citation>
    <scope>NUCLEOTIDE SEQUENCE</scope>
    <source>
        <strain evidence="1">MA461A</strain>
    </source>
</reference>
<dbReference type="EMBL" id="CAJVQC010100837">
    <property type="protein sequence ID" value="CAG8831177.1"/>
    <property type="molecule type" value="Genomic_DNA"/>
</dbReference>
<comment type="caution">
    <text evidence="1">The sequence shown here is derived from an EMBL/GenBank/DDBJ whole genome shotgun (WGS) entry which is preliminary data.</text>
</comment>
<evidence type="ECO:0000313" key="1">
    <source>
        <dbReference type="EMBL" id="CAG8831177.1"/>
    </source>
</evidence>
<organism evidence="1 2">
    <name type="scientific">Racocetra persica</name>
    <dbReference type="NCBI Taxonomy" id="160502"/>
    <lineage>
        <taxon>Eukaryota</taxon>
        <taxon>Fungi</taxon>
        <taxon>Fungi incertae sedis</taxon>
        <taxon>Mucoromycota</taxon>
        <taxon>Glomeromycotina</taxon>
        <taxon>Glomeromycetes</taxon>
        <taxon>Diversisporales</taxon>
        <taxon>Gigasporaceae</taxon>
        <taxon>Racocetra</taxon>
    </lineage>
</organism>
<sequence length="195" mass="22654">CNKNIGKRHNEKIGKDIIKKIVRGEVKYTGASKKILNFFFAILLWEISAQQIPFNDLAPEMASERVKKGEHPNPFLESTPKQYIEIVMQAWDKDHNNRPQIDYLHEQLKNMKEDAELHQNGSATFASVAPIKKSKHEVQLPPLLPIEQVITFHKEKKYEEAFIQFEQLAQNNDPLALYYTGLYLYEGYGIRKDVI</sequence>
<evidence type="ECO:0000313" key="2">
    <source>
        <dbReference type="Proteomes" id="UP000789920"/>
    </source>
</evidence>
<gene>
    <name evidence="1" type="ORF">RPERSI_LOCUS28054</name>
</gene>
<proteinExistence type="predicted"/>
<dbReference type="Proteomes" id="UP000789920">
    <property type="component" value="Unassembled WGS sequence"/>
</dbReference>
<name>A0ACA9S9N9_9GLOM</name>
<accession>A0ACA9S9N9</accession>
<keyword evidence="2" id="KW-1185">Reference proteome</keyword>
<protein>
    <submittedName>
        <fullName evidence="1">2095_t:CDS:1</fullName>
    </submittedName>
</protein>